<evidence type="ECO:0000256" key="1">
    <source>
        <dbReference type="SAM" id="MobiDB-lite"/>
    </source>
</evidence>
<protein>
    <submittedName>
        <fullName evidence="2">Uncharacterized protein</fullName>
    </submittedName>
</protein>
<dbReference type="RefSeq" id="WP_168063469.1">
    <property type="nucleotide sequence ID" value="NZ_VTOW01000008.1"/>
</dbReference>
<dbReference type="EMBL" id="VTOW01000008">
    <property type="protein sequence ID" value="NKE73508.1"/>
    <property type="molecule type" value="Genomic_DNA"/>
</dbReference>
<accession>A0A7X6ID98</accession>
<evidence type="ECO:0000313" key="3">
    <source>
        <dbReference type="Proteomes" id="UP000534783"/>
    </source>
</evidence>
<proteinExistence type="predicted"/>
<evidence type="ECO:0000313" key="2">
    <source>
        <dbReference type="EMBL" id="NKE73508.1"/>
    </source>
</evidence>
<sequence>MPKEDERPGNNAPSLTNRLERPIKHPEEVDFRGRTREWWRKRAGKWRERKNKAAQQLARAGERLNTIPMNPSLRAREREKREILREMETYKGQVREGSGC</sequence>
<organism evidence="2 3">
    <name type="scientific">Candidatus Manganitrophus noduliformans</name>
    <dbReference type="NCBI Taxonomy" id="2606439"/>
    <lineage>
        <taxon>Bacteria</taxon>
        <taxon>Pseudomonadati</taxon>
        <taxon>Nitrospirota</taxon>
        <taxon>Nitrospiria</taxon>
        <taxon>Candidatus Troglogloeales</taxon>
        <taxon>Candidatus Manganitrophaceae</taxon>
        <taxon>Candidatus Manganitrophus</taxon>
    </lineage>
</organism>
<feature type="compositionally biased region" description="Basic and acidic residues" evidence="1">
    <location>
        <begin position="18"/>
        <end position="27"/>
    </location>
</feature>
<feature type="region of interest" description="Disordered" evidence="1">
    <location>
        <begin position="1"/>
        <end position="27"/>
    </location>
</feature>
<keyword evidence="3" id="KW-1185">Reference proteome</keyword>
<gene>
    <name evidence="2" type="ORF">MNODULE_22360</name>
</gene>
<comment type="caution">
    <text evidence="2">The sequence shown here is derived from an EMBL/GenBank/DDBJ whole genome shotgun (WGS) entry which is preliminary data.</text>
</comment>
<dbReference type="Proteomes" id="UP000534783">
    <property type="component" value="Unassembled WGS sequence"/>
</dbReference>
<dbReference type="AlphaFoldDB" id="A0A7X6ID98"/>
<reference evidence="2 3" key="1">
    <citation type="journal article" date="2020" name="Nature">
        <title>Bacterial chemolithoautotrophy via manganese oxidation.</title>
        <authorList>
            <person name="Yu H."/>
            <person name="Leadbetter J.R."/>
        </authorList>
    </citation>
    <scope>NUCLEOTIDE SEQUENCE [LARGE SCALE GENOMIC DNA]</scope>
    <source>
        <strain evidence="2 3">Mn-1</strain>
    </source>
</reference>
<name>A0A7X6ID98_9BACT</name>